<sequence>VKICEKIKEAGFGDLQEPFWKADLYLVLVCFPLHLGPPLKKGIILRCSWTHRIDLWMRNVSQRCQVTRARNCIFLCIMVFPYMKQDVCESLDHSEPQIILLNPGTPAVA</sequence>
<keyword evidence="2" id="KW-1185">Reference proteome</keyword>
<gene>
    <name evidence="1" type="ORF">NDU88_007821</name>
</gene>
<name>A0AAV7RSW0_PLEWA</name>
<evidence type="ECO:0000313" key="1">
    <source>
        <dbReference type="EMBL" id="KAJ1155085.1"/>
    </source>
</evidence>
<dbReference type="AlphaFoldDB" id="A0AAV7RSW0"/>
<dbReference type="EMBL" id="JANPWB010000009">
    <property type="protein sequence ID" value="KAJ1155085.1"/>
    <property type="molecule type" value="Genomic_DNA"/>
</dbReference>
<dbReference type="Proteomes" id="UP001066276">
    <property type="component" value="Chromosome 5"/>
</dbReference>
<reference evidence="1" key="1">
    <citation type="journal article" date="2022" name="bioRxiv">
        <title>Sequencing and chromosome-scale assembly of the giantPleurodeles waltlgenome.</title>
        <authorList>
            <person name="Brown T."/>
            <person name="Elewa A."/>
            <person name="Iarovenko S."/>
            <person name="Subramanian E."/>
            <person name="Araus A.J."/>
            <person name="Petzold A."/>
            <person name="Susuki M."/>
            <person name="Suzuki K.-i.T."/>
            <person name="Hayashi T."/>
            <person name="Toyoda A."/>
            <person name="Oliveira C."/>
            <person name="Osipova E."/>
            <person name="Leigh N.D."/>
            <person name="Simon A."/>
            <person name="Yun M.H."/>
        </authorList>
    </citation>
    <scope>NUCLEOTIDE SEQUENCE</scope>
    <source>
        <strain evidence="1">20211129_DDA</strain>
        <tissue evidence="1">Liver</tissue>
    </source>
</reference>
<protein>
    <submittedName>
        <fullName evidence="1">Uncharacterized protein</fullName>
    </submittedName>
</protein>
<organism evidence="1 2">
    <name type="scientific">Pleurodeles waltl</name>
    <name type="common">Iberian ribbed newt</name>
    <dbReference type="NCBI Taxonomy" id="8319"/>
    <lineage>
        <taxon>Eukaryota</taxon>
        <taxon>Metazoa</taxon>
        <taxon>Chordata</taxon>
        <taxon>Craniata</taxon>
        <taxon>Vertebrata</taxon>
        <taxon>Euteleostomi</taxon>
        <taxon>Amphibia</taxon>
        <taxon>Batrachia</taxon>
        <taxon>Caudata</taxon>
        <taxon>Salamandroidea</taxon>
        <taxon>Salamandridae</taxon>
        <taxon>Pleurodelinae</taxon>
        <taxon>Pleurodeles</taxon>
    </lineage>
</organism>
<evidence type="ECO:0000313" key="2">
    <source>
        <dbReference type="Proteomes" id="UP001066276"/>
    </source>
</evidence>
<comment type="caution">
    <text evidence="1">The sequence shown here is derived from an EMBL/GenBank/DDBJ whole genome shotgun (WGS) entry which is preliminary data.</text>
</comment>
<feature type="non-terminal residue" evidence="1">
    <location>
        <position position="109"/>
    </location>
</feature>
<feature type="non-terminal residue" evidence="1">
    <location>
        <position position="1"/>
    </location>
</feature>
<accession>A0AAV7RSW0</accession>
<proteinExistence type="predicted"/>